<dbReference type="PANTHER" id="PTHR35040">
    <property type="match status" value="1"/>
</dbReference>
<protein>
    <submittedName>
        <fullName evidence="2">Uncharacterized protein</fullName>
    </submittedName>
</protein>
<evidence type="ECO:0000256" key="1">
    <source>
        <dbReference type="SAM" id="SignalP"/>
    </source>
</evidence>
<dbReference type="AlphaFoldDB" id="A0A1E1LR44"/>
<feature type="chain" id="PRO_5009447531" evidence="1">
    <location>
        <begin position="21"/>
        <end position="789"/>
    </location>
</feature>
<gene>
    <name evidence="2" type="ORF">RAG0_16592</name>
</gene>
<dbReference type="Pfam" id="PF12138">
    <property type="entry name" value="Spherulin4"/>
    <property type="match status" value="1"/>
</dbReference>
<keyword evidence="1" id="KW-0732">Signal</keyword>
<sequence length="789" mass="84424">MNQRLLFSLCFLVLVDQGNGAWLGSRPSATPTINKHAGQQIHAIIPTTKGQIGINPVQSDLGDAGSYWGDIDSTDTQYITTDETKTKWIGINTEYLSMDGTSTVQVLFATATAAANGHNVGDISVILPEGLANTLTKSIKTAIDTCGTLATTKFQGKIEIRDILPRQVEQALSCVFEYTKIDIKSGGTFDAYIMANKWLEAGVSLAQDAAPALVKFISVLGKEEAAKGIVWLAFYTILLDMGLNALIAGGDQSLPVVAKVNIPASGFASKPKDKGCEGDELVTKYSAPRRNCPCIPTIPRGIGGQPWDQIWTDLQQQWLSDVFDDQSGGSNGGQLLALASYTNPVADADAWRRMISYDSNKLSILVGNVLNGPDYVVDKSWNSVVQQAAKSGKIIIGYVRTGYLGLAHDFKTRLGSGDLASWASQIEQDVDKWYELYNDIGGIFFDEGWPECGPNNLYSDLYAHINAYTKRKHPGAYTVLNPGSTIAQCYEDTMDTLLTVPQDKVAEVLAISAKRHVGYLHLTDDDNPNPYDYVPNDAYMKGAMNGVSGGVVRKDAATTLGGSYIAGIPHDASVIASDYTSVTISWSAVPGALGYGVYLKGALVLEMPPSLTKAVVGMLKPGTSGLSLEVRTIMSSGSGGRSKLLQASTNSLPAEGSITNVNFKKEGDMIIYNADILLGLPRAGPSMQARAPALTRSISSSTTYQNLRNLGGCEKCGSYKLANGCLFTVNYVYACKSADPGAAGGGGSPYDPPLFNQLLVEEVPSELPEKLEFPASPMTSIRPSRRGWA</sequence>
<dbReference type="InterPro" id="IPR021986">
    <property type="entry name" value="Spherulin4"/>
</dbReference>
<proteinExistence type="predicted"/>
<dbReference type="Proteomes" id="UP000178912">
    <property type="component" value="Unassembled WGS sequence"/>
</dbReference>
<evidence type="ECO:0000313" key="3">
    <source>
        <dbReference type="Proteomes" id="UP000178912"/>
    </source>
</evidence>
<dbReference type="PANTHER" id="PTHR35040:SF7">
    <property type="entry name" value="FIBRONECTIN TYPE-III DOMAIN-CONTAINING PROTEIN-RELATED"/>
    <property type="match status" value="1"/>
</dbReference>
<reference evidence="3" key="1">
    <citation type="submission" date="2016-03" db="EMBL/GenBank/DDBJ databases">
        <authorList>
            <person name="Guldener U."/>
        </authorList>
    </citation>
    <scope>NUCLEOTIDE SEQUENCE [LARGE SCALE GENOMIC DNA]</scope>
    <source>
        <strain evidence="3">04CH-RAC-A.6.1</strain>
    </source>
</reference>
<feature type="signal peptide" evidence="1">
    <location>
        <begin position="1"/>
        <end position="20"/>
    </location>
</feature>
<dbReference type="EMBL" id="FJUX01000173">
    <property type="protein sequence ID" value="CZT12957.1"/>
    <property type="molecule type" value="Genomic_DNA"/>
</dbReference>
<accession>A0A1E1LR44</accession>
<evidence type="ECO:0000313" key="2">
    <source>
        <dbReference type="EMBL" id="CZT12957.1"/>
    </source>
</evidence>
<keyword evidence="3" id="KW-1185">Reference proteome</keyword>
<name>A0A1E1LR44_9HELO</name>
<dbReference type="OrthoDB" id="3528714at2759"/>
<organism evidence="2 3">
    <name type="scientific">Rhynchosporium agropyri</name>
    <dbReference type="NCBI Taxonomy" id="914238"/>
    <lineage>
        <taxon>Eukaryota</taxon>
        <taxon>Fungi</taxon>
        <taxon>Dikarya</taxon>
        <taxon>Ascomycota</taxon>
        <taxon>Pezizomycotina</taxon>
        <taxon>Leotiomycetes</taxon>
        <taxon>Helotiales</taxon>
        <taxon>Ploettnerulaceae</taxon>
        <taxon>Rhynchosporium</taxon>
    </lineage>
</organism>